<proteinExistence type="predicted"/>
<accession>A0AAW4W8R5</accession>
<dbReference type="EMBL" id="JAJEQW010000002">
    <property type="protein sequence ID" value="MCC2241190.1"/>
    <property type="molecule type" value="Genomic_DNA"/>
</dbReference>
<dbReference type="AlphaFoldDB" id="A0AAW4W8R5"/>
<dbReference type="Proteomes" id="UP001198893">
    <property type="component" value="Unassembled WGS sequence"/>
</dbReference>
<name>A0AAW4W8R5_9FIRM</name>
<comment type="caution">
    <text evidence="1">The sequence shown here is derived from an EMBL/GenBank/DDBJ whole genome shotgun (WGS) entry which is preliminary data.</text>
</comment>
<sequence>MKKSTQELLDILKNTPAFSNYAEQEEAELIEVSLSDYLNRLIQVKNQDLPSLIRKSGLDRTYCYQIFDGRKRPSRDKVLALCFAMDLSFTEVQQLLKATGYPILYARMERDSAIIFCLQRNCALSDANELLYELGYEGLA</sequence>
<gene>
    <name evidence="1" type="ORF">LKD47_02575</name>
</gene>
<dbReference type="InterPro" id="IPR010982">
    <property type="entry name" value="Lambda_DNA-bd_dom_sf"/>
</dbReference>
<evidence type="ECO:0000313" key="1">
    <source>
        <dbReference type="EMBL" id="MCC2241190.1"/>
    </source>
</evidence>
<evidence type="ECO:0000313" key="2">
    <source>
        <dbReference type="Proteomes" id="UP001198893"/>
    </source>
</evidence>
<dbReference type="SUPFAM" id="SSF47413">
    <property type="entry name" value="lambda repressor-like DNA-binding domains"/>
    <property type="match status" value="1"/>
</dbReference>
<protein>
    <recommendedName>
        <fullName evidence="3">XRE family transcriptional regulator</fullName>
    </recommendedName>
</protein>
<dbReference type="GO" id="GO:0003677">
    <property type="term" value="F:DNA binding"/>
    <property type="evidence" value="ECO:0007669"/>
    <property type="project" value="InterPro"/>
</dbReference>
<organism evidence="1 2">
    <name type="scientific">Roseburia amylophila</name>
    <dbReference type="NCBI Taxonomy" id="2981794"/>
    <lineage>
        <taxon>Bacteria</taxon>
        <taxon>Bacillati</taxon>
        <taxon>Bacillota</taxon>
        <taxon>Clostridia</taxon>
        <taxon>Lachnospirales</taxon>
        <taxon>Lachnospiraceae</taxon>
        <taxon>Roseburia</taxon>
    </lineage>
</organism>
<reference evidence="1" key="1">
    <citation type="submission" date="2021-10" db="EMBL/GenBank/DDBJ databases">
        <title>Anaerobic single-cell dispensing facilitates the cultivation of human gut bacteria.</title>
        <authorList>
            <person name="Afrizal A."/>
        </authorList>
    </citation>
    <scope>NUCLEOTIDE SEQUENCE</scope>
    <source>
        <strain evidence="1">CLA-AA-H204</strain>
    </source>
</reference>
<evidence type="ECO:0008006" key="3">
    <source>
        <dbReference type="Google" id="ProtNLM"/>
    </source>
</evidence>
<dbReference type="RefSeq" id="WP_227709588.1">
    <property type="nucleotide sequence ID" value="NZ_JAJEQW010000002.1"/>
</dbReference>